<dbReference type="Proteomes" id="UP000030745">
    <property type="component" value="Unassembled WGS sequence"/>
</dbReference>
<sequence length="167" mass="18096">MSTIPPHDLETGQAVIPTGQVASPMGQRQVNVDQNGIIIGQWKSGICGCLDACVPNFLMVWFCPCISFAQTRHRLNGSFWSSCCLFTLCFGLPIFCIRGEVRARFRIPGSCCEDVCCACCCPICVLTQVATHTESYTPGSCNFGPKDHTLLGCTASGVRYMSTHEGT</sequence>
<proteinExistence type="predicted"/>
<dbReference type="OMA" id="EDVCCAC"/>
<dbReference type="GeneID" id="24131380"/>
<dbReference type="VEuPathDB" id="FungiDB:SPRG_09193"/>
<dbReference type="PANTHER" id="PTHR15907">
    <property type="entry name" value="DUF614 FAMILY PROTEIN-RELATED"/>
    <property type="match status" value="1"/>
</dbReference>
<gene>
    <name evidence="1" type="ORF">SPRG_09193</name>
</gene>
<evidence type="ECO:0000313" key="2">
    <source>
        <dbReference type="Proteomes" id="UP000030745"/>
    </source>
</evidence>
<dbReference type="STRING" id="695850.A0A067C3K7"/>
<evidence type="ECO:0008006" key="3">
    <source>
        <dbReference type="Google" id="ProtNLM"/>
    </source>
</evidence>
<dbReference type="NCBIfam" id="TIGR01571">
    <property type="entry name" value="A_thal_Cys_rich"/>
    <property type="match status" value="1"/>
</dbReference>
<dbReference type="OrthoDB" id="78561at2759"/>
<reference evidence="1 2" key="1">
    <citation type="journal article" date="2013" name="PLoS Genet.">
        <title>Distinctive expansion of potential virulence genes in the genome of the oomycete fish pathogen Saprolegnia parasitica.</title>
        <authorList>
            <person name="Jiang R.H."/>
            <person name="de Bruijn I."/>
            <person name="Haas B.J."/>
            <person name="Belmonte R."/>
            <person name="Lobach L."/>
            <person name="Christie J."/>
            <person name="van den Ackerveken G."/>
            <person name="Bottin A."/>
            <person name="Bulone V."/>
            <person name="Diaz-Moreno S.M."/>
            <person name="Dumas B."/>
            <person name="Fan L."/>
            <person name="Gaulin E."/>
            <person name="Govers F."/>
            <person name="Grenville-Briggs L.J."/>
            <person name="Horner N.R."/>
            <person name="Levin J.Z."/>
            <person name="Mammella M."/>
            <person name="Meijer H.J."/>
            <person name="Morris P."/>
            <person name="Nusbaum C."/>
            <person name="Oome S."/>
            <person name="Phillips A.J."/>
            <person name="van Rooyen D."/>
            <person name="Rzeszutek E."/>
            <person name="Saraiva M."/>
            <person name="Secombes C.J."/>
            <person name="Seidl M.F."/>
            <person name="Snel B."/>
            <person name="Stassen J.H."/>
            <person name="Sykes S."/>
            <person name="Tripathy S."/>
            <person name="van den Berg H."/>
            <person name="Vega-Arreguin J.C."/>
            <person name="Wawra S."/>
            <person name="Young S.K."/>
            <person name="Zeng Q."/>
            <person name="Dieguez-Uribeondo J."/>
            <person name="Russ C."/>
            <person name="Tyler B.M."/>
            <person name="van West P."/>
        </authorList>
    </citation>
    <scope>NUCLEOTIDE SEQUENCE [LARGE SCALE GENOMIC DNA]</scope>
    <source>
        <strain evidence="1 2">CBS 223.65</strain>
    </source>
</reference>
<accession>A0A067C3K7</accession>
<dbReference type="InterPro" id="IPR006461">
    <property type="entry name" value="PLAC_motif_containing"/>
</dbReference>
<dbReference type="Pfam" id="PF04749">
    <property type="entry name" value="PLAC8"/>
    <property type="match status" value="1"/>
</dbReference>
<dbReference type="KEGG" id="spar:SPRG_09193"/>
<keyword evidence="2" id="KW-1185">Reference proteome</keyword>
<dbReference type="RefSeq" id="XP_012204015.1">
    <property type="nucleotide sequence ID" value="XM_012348625.1"/>
</dbReference>
<dbReference type="AlphaFoldDB" id="A0A067C3K7"/>
<evidence type="ECO:0000313" key="1">
    <source>
        <dbReference type="EMBL" id="KDO25369.1"/>
    </source>
</evidence>
<protein>
    <recommendedName>
        <fullName evidence="3">PLAC8 family protein</fullName>
    </recommendedName>
</protein>
<dbReference type="EMBL" id="KK583233">
    <property type="protein sequence ID" value="KDO25369.1"/>
    <property type="molecule type" value="Genomic_DNA"/>
</dbReference>
<organism evidence="1 2">
    <name type="scientific">Saprolegnia parasitica (strain CBS 223.65)</name>
    <dbReference type="NCBI Taxonomy" id="695850"/>
    <lineage>
        <taxon>Eukaryota</taxon>
        <taxon>Sar</taxon>
        <taxon>Stramenopiles</taxon>
        <taxon>Oomycota</taxon>
        <taxon>Saprolegniomycetes</taxon>
        <taxon>Saprolegniales</taxon>
        <taxon>Saprolegniaceae</taxon>
        <taxon>Saprolegnia</taxon>
    </lineage>
</organism>
<name>A0A067C3K7_SAPPC</name>